<dbReference type="Pfam" id="PF20737">
    <property type="entry name" value="Glyco_hydro127C"/>
    <property type="match status" value="1"/>
</dbReference>
<dbReference type="EMBL" id="FNZI01000002">
    <property type="protein sequence ID" value="SEJ11069.1"/>
    <property type="molecule type" value="Genomic_DNA"/>
</dbReference>
<feature type="domain" description="Non-reducing end beta-L-arabinofuranosidase-like GH127 catalytic" evidence="2">
    <location>
        <begin position="48"/>
        <end position="423"/>
    </location>
</feature>
<accession>A0A1H6W2A3</accession>
<dbReference type="RefSeq" id="WP_042213402.1">
    <property type="nucleotide sequence ID" value="NZ_BBLU01000003.1"/>
</dbReference>
<feature type="domain" description="Non-reducing end beta-L-arabinofuranosidase-like GH127 C-terminal" evidence="4">
    <location>
        <begin position="529"/>
        <end position="647"/>
    </location>
</feature>
<evidence type="ECO:0000313" key="5">
    <source>
        <dbReference type="EMBL" id="SEJ11069.1"/>
    </source>
</evidence>
<dbReference type="GO" id="GO:0005975">
    <property type="term" value="P:carbohydrate metabolic process"/>
    <property type="evidence" value="ECO:0007669"/>
    <property type="project" value="InterPro"/>
</dbReference>
<evidence type="ECO:0000259" key="2">
    <source>
        <dbReference type="Pfam" id="PF07944"/>
    </source>
</evidence>
<dbReference type="SUPFAM" id="SSF48208">
    <property type="entry name" value="Six-hairpin glycosidases"/>
    <property type="match status" value="1"/>
</dbReference>
<name>A0A1H6W2A3_9MICO</name>
<dbReference type="InterPro" id="IPR049174">
    <property type="entry name" value="Beta-AFase-like"/>
</dbReference>
<dbReference type="STRING" id="1043493.SAMN05421637_0810"/>
<dbReference type="Pfam" id="PF07944">
    <property type="entry name" value="Beta-AFase-like_GH127_cat"/>
    <property type="match status" value="1"/>
</dbReference>
<feature type="region of interest" description="Disordered" evidence="1">
    <location>
        <begin position="1"/>
        <end position="25"/>
    </location>
</feature>
<evidence type="ECO:0000259" key="3">
    <source>
        <dbReference type="Pfam" id="PF20736"/>
    </source>
</evidence>
<evidence type="ECO:0000256" key="1">
    <source>
        <dbReference type="SAM" id="MobiDB-lite"/>
    </source>
</evidence>
<dbReference type="Pfam" id="PF20736">
    <property type="entry name" value="Glyco_hydro127M"/>
    <property type="match status" value="1"/>
</dbReference>
<dbReference type="AlphaFoldDB" id="A0A1H6W2A3"/>
<dbReference type="InterPro" id="IPR049046">
    <property type="entry name" value="Beta-AFase-like_GH127_middle"/>
</dbReference>
<gene>
    <name evidence="5" type="ORF">SAMN05421637_0810</name>
</gene>
<dbReference type="OrthoDB" id="9757939at2"/>
<dbReference type="InterPro" id="IPR008928">
    <property type="entry name" value="6-hairpin_glycosidase_sf"/>
</dbReference>
<dbReference type="InterPro" id="IPR049049">
    <property type="entry name" value="Beta-AFase-like_GH127_C"/>
</dbReference>
<dbReference type="eggNOG" id="COG3533">
    <property type="taxonomic scope" value="Bacteria"/>
</dbReference>
<sequence length="651" mass="70937">MTTATPSPASRAHALASGPVRPTDRALAAQHPVPAGRARLASTDELGAWQERCASVTVPHVLEQLEASGVLPNLRRVADGETQPYVGMPFADSDLYKALEALAWEAARTGDDAHAGFVDAAVDLLERAQDPDGYLDSWIQVDRPEQRWQDLAWHHELYCAGHLIQAAVAWSRATGEQRLMGVARRLADHIDERFGPGRLEGIPGHPLIETALVELFRETGERRYLELAATLVERRGRVDMPIQHFSPIYYQHHVPVREATAAAGHVVRQLYLTTGALDVAVETGDLDLLVAVEAVWRDAIERKTYVTGGQGSRHRDESFGDPYELPSDRAYAETCAAIASFMLSYRLLLVTGRAEFAVEMERVLRNGILSGVSLDGLQFFYSNPLQVRRGHIGGEETAMSERLSWYACACCPPNLIRFAASLGSYVATEDAEGLTLQMPVAGEFEASGDAWRLEVAVETDAPYGGLVAARVTAATGRARLRLRVPIGAEGLAAAIDGEPIDVDTEDGYVTVTRRWAVGEVLEIRSEAPVRALRPHPRIDAVRGSLAIMRGPLVYCIESASWDRDASIDEIRVEADAIRAAVEVPLPELGTVGLRFDARVIADADALDLYVEDEPAGGGEGGDDASVVAVPYARWANRGPGEMRVWIPEARR</sequence>
<evidence type="ECO:0000259" key="4">
    <source>
        <dbReference type="Pfam" id="PF20737"/>
    </source>
</evidence>
<evidence type="ECO:0000313" key="6">
    <source>
        <dbReference type="Proteomes" id="UP000183315"/>
    </source>
</evidence>
<dbReference type="InterPro" id="IPR012878">
    <property type="entry name" value="Beta-AFase-like_GH127_cat"/>
</dbReference>
<dbReference type="PANTHER" id="PTHR43465:SF2">
    <property type="entry name" value="DUF1680 DOMAIN PROTEIN (AFU_ORTHOLOGUE AFUA_1G08910)"/>
    <property type="match status" value="1"/>
</dbReference>
<keyword evidence="6" id="KW-1185">Reference proteome</keyword>
<dbReference type="PANTHER" id="PTHR43465">
    <property type="entry name" value="DUF1680 DOMAIN PROTEIN (AFU_ORTHOLOGUE AFUA_1G08910)"/>
    <property type="match status" value="1"/>
</dbReference>
<proteinExistence type="predicted"/>
<feature type="domain" description="Non-reducing end beta-L-arabinofuranosidase-like GH127 middle" evidence="3">
    <location>
        <begin position="450"/>
        <end position="523"/>
    </location>
</feature>
<organism evidence="5 6">
    <name type="scientific">Demequina mangrovi</name>
    <dbReference type="NCBI Taxonomy" id="1043493"/>
    <lineage>
        <taxon>Bacteria</taxon>
        <taxon>Bacillati</taxon>
        <taxon>Actinomycetota</taxon>
        <taxon>Actinomycetes</taxon>
        <taxon>Micrococcales</taxon>
        <taxon>Demequinaceae</taxon>
        <taxon>Demequina</taxon>
    </lineage>
</organism>
<reference evidence="6" key="1">
    <citation type="submission" date="2016-10" db="EMBL/GenBank/DDBJ databases">
        <authorList>
            <person name="Varghese N."/>
        </authorList>
    </citation>
    <scope>NUCLEOTIDE SEQUENCE [LARGE SCALE GENOMIC DNA]</scope>
    <source>
        <strain evidence="6">DSM 24868</strain>
    </source>
</reference>
<evidence type="ECO:0008006" key="7">
    <source>
        <dbReference type="Google" id="ProtNLM"/>
    </source>
</evidence>
<dbReference type="Proteomes" id="UP000183315">
    <property type="component" value="Unassembled WGS sequence"/>
</dbReference>
<protein>
    <recommendedName>
        <fullName evidence="7">Glycoside hydrolase family 127 protein</fullName>
    </recommendedName>
</protein>